<dbReference type="RefSeq" id="XP_028277426.1">
    <property type="nucleotide sequence ID" value="XM_028421625.1"/>
</dbReference>
<evidence type="ECO:0000256" key="5">
    <source>
        <dbReference type="ARBA" id="ARBA00023128"/>
    </source>
</evidence>
<organism evidence="10 11">
    <name type="scientific">Parambassis ranga</name>
    <name type="common">Indian glassy fish</name>
    <dbReference type="NCBI Taxonomy" id="210632"/>
    <lineage>
        <taxon>Eukaryota</taxon>
        <taxon>Metazoa</taxon>
        <taxon>Chordata</taxon>
        <taxon>Craniata</taxon>
        <taxon>Vertebrata</taxon>
        <taxon>Euteleostomi</taxon>
        <taxon>Actinopterygii</taxon>
        <taxon>Neopterygii</taxon>
        <taxon>Teleostei</taxon>
        <taxon>Neoteleostei</taxon>
        <taxon>Acanthomorphata</taxon>
        <taxon>Ovalentaria</taxon>
        <taxon>Ambassidae</taxon>
        <taxon>Parambassis</taxon>
    </lineage>
</organism>
<keyword evidence="6" id="KW-0687">Ribonucleoprotein</keyword>
<dbReference type="InParanoid" id="A0A6P7JPI3"/>
<feature type="region of interest" description="Disordered" evidence="9">
    <location>
        <begin position="99"/>
        <end position="127"/>
    </location>
</feature>
<evidence type="ECO:0000256" key="8">
    <source>
        <dbReference type="ARBA" id="ARBA00035363"/>
    </source>
</evidence>
<dbReference type="Pfam" id="PF15433">
    <property type="entry name" value="MRP-S31"/>
    <property type="match status" value="1"/>
</dbReference>
<keyword evidence="3" id="KW-0809">Transit peptide</keyword>
<dbReference type="OrthoDB" id="5989925at2759"/>
<dbReference type="GeneID" id="114446163"/>
<accession>A0A6P7JPI3</accession>
<dbReference type="InterPro" id="IPR026299">
    <property type="entry name" value="MRP-S31"/>
</dbReference>
<evidence type="ECO:0000256" key="3">
    <source>
        <dbReference type="ARBA" id="ARBA00022946"/>
    </source>
</evidence>
<dbReference type="PANTHER" id="PTHR13231:SF3">
    <property type="entry name" value="SMALL RIBOSOMAL SUBUNIT PROTEIN MS31"/>
    <property type="match status" value="1"/>
</dbReference>
<evidence type="ECO:0000256" key="4">
    <source>
        <dbReference type="ARBA" id="ARBA00022980"/>
    </source>
</evidence>
<name>A0A6P7JPI3_9TELE</name>
<evidence type="ECO:0000256" key="6">
    <source>
        <dbReference type="ARBA" id="ARBA00023274"/>
    </source>
</evidence>
<keyword evidence="5" id="KW-0496">Mitochondrion</keyword>
<evidence type="ECO:0000313" key="10">
    <source>
        <dbReference type="Proteomes" id="UP000515145"/>
    </source>
</evidence>
<dbReference type="AlphaFoldDB" id="A0A6P7JPI3"/>
<keyword evidence="4" id="KW-0689">Ribosomal protein</keyword>
<dbReference type="GO" id="GO:0003735">
    <property type="term" value="F:structural constituent of ribosome"/>
    <property type="evidence" value="ECO:0007669"/>
    <property type="project" value="InterPro"/>
</dbReference>
<dbReference type="Proteomes" id="UP000515145">
    <property type="component" value="Chromosome 14"/>
</dbReference>
<keyword evidence="10" id="KW-1185">Reference proteome</keyword>
<evidence type="ECO:0000313" key="11">
    <source>
        <dbReference type="RefSeq" id="XP_028277426.1"/>
    </source>
</evidence>
<dbReference type="GO" id="GO:0005763">
    <property type="term" value="C:mitochondrial small ribosomal subunit"/>
    <property type="evidence" value="ECO:0007669"/>
    <property type="project" value="InterPro"/>
</dbReference>
<dbReference type="PANTHER" id="PTHR13231">
    <property type="entry name" value="MITOCHONDRIAL RIBOSOMAL PROTEIN S31"/>
    <property type="match status" value="1"/>
</dbReference>
<evidence type="ECO:0000256" key="9">
    <source>
        <dbReference type="SAM" id="MobiDB-lite"/>
    </source>
</evidence>
<feature type="compositionally biased region" description="Basic and acidic residues" evidence="9">
    <location>
        <begin position="99"/>
        <end position="111"/>
    </location>
</feature>
<evidence type="ECO:0000256" key="1">
    <source>
        <dbReference type="ARBA" id="ARBA00004173"/>
    </source>
</evidence>
<dbReference type="CTD" id="10240"/>
<comment type="similarity">
    <text evidence="2">Belongs to the mitochondrion-specific ribosomal protein mS31 family.</text>
</comment>
<evidence type="ECO:0000256" key="2">
    <source>
        <dbReference type="ARBA" id="ARBA00011057"/>
    </source>
</evidence>
<comment type="subcellular location">
    <subcellularLocation>
        <location evidence="1">Mitochondrion</location>
    </subcellularLocation>
</comment>
<protein>
    <recommendedName>
        <fullName evidence="7">Small ribosomal subunit protein mS31</fullName>
    </recommendedName>
    <alternativeName>
        <fullName evidence="8">28S ribosomal protein S31, mitochondrial</fullName>
    </alternativeName>
</protein>
<sequence length="434" mass="48582">MYRFLFRTACAARCSSVNVYDSCTLPVTYGKAAAPIFRTANGVAVTPLSTSSVRVCEKKDIGIPSGEDDKTNNDKEAGSPTEKAKMAEEMEEAVVLKAEDGRTQQQRDVKAEQVAADPTQADPVKSGKESLLELLGAMKVEVTNKRKLRTSMVNKNNNSTTQYKTQPPMESTISMFQKATEEASSQSVSSETLDPELVSAASAAAATLPNSSQAVSELLRQLRQRKAMTEAQKKGDENNLEVIIADMKVGKYHLRKGSSDQIRFDDDGKGYTEEGGITAELDSVHRRRNLFHGKRLNIFSRATDQDVVESTVAQPTLWDVEFANELSQVTNQMPPNVFEEMIQWTKEGKLWQYPINNEIGLEEEASVPFHEHVLLEKHLEDGFPRKGPVRHFMELVVAGLSRNPYLTVEQKKEHIFWFKDYFHEKEEVLKEADG</sequence>
<reference evidence="11" key="1">
    <citation type="submission" date="2025-08" db="UniProtKB">
        <authorList>
            <consortium name="RefSeq"/>
        </authorList>
    </citation>
    <scope>IDENTIFICATION</scope>
</reference>
<feature type="region of interest" description="Disordered" evidence="9">
    <location>
        <begin position="61"/>
        <end position="85"/>
    </location>
</feature>
<proteinExistence type="inferred from homology"/>
<evidence type="ECO:0000256" key="7">
    <source>
        <dbReference type="ARBA" id="ARBA00035133"/>
    </source>
</evidence>
<gene>
    <name evidence="11" type="primary">mrps31</name>
</gene>